<comment type="caution">
    <text evidence="5">The sequence shown here is derived from an EMBL/GenBank/DDBJ whole genome shotgun (WGS) entry which is preliminary data.</text>
</comment>
<dbReference type="InterPro" id="IPR051534">
    <property type="entry name" value="CBASS_pafABC_assoc_protein"/>
</dbReference>
<organism evidence="5 6">
    <name type="scientific">Nocardioides islandensis</name>
    <dbReference type="NCBI Taxonomy" id="433663"/>
    <lineage>
        <taxon>Bacteria</taxon>
        <taxon>Bacillati</taxon>
        <taxon>Actinomycetota</taxon>
        <taxon>Actinomycetes</taxon>
        <taxon>Propionibacteriales</taxon>
        <taxon>Nocardioidaceae</taxon>
        <taxon>Nocardioides</taxon>
    </lineage>
</organism>
<feature type="domain" description="WCX" evidence="4">
    <location>
        <begin position="240"/>
        <end position="316"/>
    </location>
</feature>
<reference evidence="5" key="1">
    <citation type="submission" date="2020-11" db="EMBL/GenBank/DDBJ databases">
        <title>Nocardioides sp. nov., isolated from Soil of Cynanchum wilfordii Hemsley rhizosphere.</title>
        <authorList>
            <person name="Lee J.-S."/>
            <person name="Suh M.K."/>
            <person name="Kim J.-S."/>
        </authorList>
    </citation>
    <scope>NUCLEOTIDE SEQUENCE</scope>
    <source>
        <strain evidence="5">KCTC 19275</strain>
    </source>
</reference>
<evidence type="ECO:0000313" key="5">
    <source>
        <dbReference type="EMBL" id="MBF4765963.1"/>
    </source>
</evidence>
<protein>
    <submittedName>
        <fullName evidence="5">WYL domain-containing protein</fullName>
    </submittedName>
</protein>
<dbReference type="SUPFAM" id="SSF46785">
    <property type="entry name" value="Winged helix' DNA-binding domain"/>
    <property type="match status" value="1"/>
</dbReference>
<evidence type="ECO:0000313" key="6">
    <source>
        <dbReference type="Proteomes" id="UP000640489"/>
    </source>
</evidence>
<name>A0A930VG47_9ACTN</name>
<gene>
    <name evidence="5" type="ORF">ISU07_22740</name>
</gene>
<dbReference type="Pfam" id="PF25583">
    <property type="entry name" value="WCX"/>
    <property type="match status" value="1"/>
</dbReference>
<dbReference type="InterPro" id="IPR028349">
    <property type="entry name" value="PafC-like"/>
</dbReference>
<dbReference type="InterPro" id="IPR057727">
    <property type="entry name" value="WCX_dom"/>
</dbReference>
<feature type="domain" description="WYL" evidence="3">
    <location>
        <begin position="147"/>
        <end position="213"/>
    </location>
</feature>
<dbReference type="PANTHER" id="PTHR34580:SF3">
    <property type="entry name" value="PROTEIN PAFB"/>
    <property type="match status" value="1"/>
</dbReference>
<feature type="region of interest" description="Disordered" evidence="1">
    <location>
        <begin position="319"/>
        <end position="346"/>
    </location>
</feature>
<dbReference type="EMBL" id="JADKPN010000020">
    <property type="protein sequence ID" value="MBF4765963.1"/>
    <property type="molecule type" value="Genomic_DNA"/>
</dbReference>
<dbReference type="InterPro" id="IPR013196">
    <property type="entry name" value="HTH_11"/>
</dbReference>
<keyword evidence="6" id="KW-1185">Reference proteome</keyword>
<evidence type="ECO:0000259" key="2">
    <source>
        <dbReference type="Pfam" id="PF08279"/>
    </source>
</evidence>
<dbReference type="PIRSF" id="PIRSF016838">
    <property type="entry name" value="PafC"/>
    <property type="match status" value="1"/>
</dbReference>
<feature type="compositionally biased region" description="Low complexity" evidence="1">
    <location>
        <begin position="331"/>
        <end position="346"/>
    </location>
</feature>
<accession>A0A930VG47</accession>
<dbReference type="InterPro" id="IPR026881">
    <property type="entry name" value="WYL_dom"/>
</dbReference>
<dbReference type="Pfam" id="PF13280">
    <property type="entry name" value="WYL"/>
    <property type="match status" value="1"/>
</dbReference>
<dbReference type="Pfam" id="PF08279">
    <property type="entry name" value="HTH_11"/>
    <property type="match status" value="1"/>
</dbReference>
<evidence type="ECO:0000259" key="4">
    <source>
        <dbReference type="Pfam" id="PF25583"/>
    </source>
</evidence>
<sequence>MRHGVFVDETTPTARALMVLEMVQNSPGISGEQLAERLGMTDRAVRRYVGNLRDAGIPVESQRGKYGGYRIGRGMRLAPLMFTAPEALGLVMAVLEGRQTDPTDPVGQAVGKIIRVLPKPLAEPVEAVVRTSERTPDGHSSAPDPQVAAAVAQGTSAHRRLRLAYRLGQDRVVDMDVDPWALVVRYGKWYLLGWSHTAGARRILRIDRVATVQELDEVAEAPQDLDPLTAVEEHLAQGWTHRIEVVVDAPVERVRWWLPRKQALLTAIDDSTTLLRASTDELDWYAERLAAIQAPFRVVAPPELKDEVAKVGRRMLASAGVDDAPAHAETGSRSTSGSPSDTPSGD</sequence>
<dbReference type="InterPro" id="IPR036388">
    <property type="entry name" value="WH-like_DNA-bd_sf"/>
</dbReference>
<dbReference type="InterPro" id="IPR036390">
    <property type="entry name" value="WH_DNA-bd_sf"/>
</dbReference>
<dbReference type="AlphaFoldDB" id="A0A930VG47"/>
<proteinExistence type="predicted"/>
<evidence type="ECO:0000256" key="1">
    <source>
        <dbReference type="SAM" id="MobiDB-lite"/>
    </source>
</evidence>
<feature type="domain" description="Helix-turn-helix type 11" evidence="2">
    <location>
        <begin position="16"/>
        <end position="70"/>
    </location>
</feature>
<dbReference type="PANTHER" id="PTHR34580">
    <property type="match status" value="1"/>
</dbReference>
<dbReference type="Proteomes" id="UP000640489">
    <property type="component" value="Unassembled WGS sequence"/>
</dbReference>
<dbReference type="PROSITE" id="PS52050">
    <property type="entry name" value="WYL"/>
    <property type="match status" value="1"/>
</dbReference>
<evidence type="ECO:0000259" key="3">
    <source>
        <dbReference type="Pfam" id="PF13280"/>
    </source>
</evidence>
<dbReference type="Gene3D" id="1.10.10.10">
    <property type="entry name" value="Winged helix-like DNA-binding domain superfamily/Winged helix DNA-binding domain"/>
    <property type="match status" value="1"/>
</dbReference>